<accession>A0A3M8BV93</accession>
<dbReference type="InterPro" id="IPR000600">
    <property type="entry name" value="ROK"/>
</dbReference>
<evidence type="ECO:0000256" key="1">
    <source>
        <dbReference type="ARBA" id="ARBA00006479"/>
    </source>
</evidence>
<comment type="caution">
    <text evidence="2">The sequence shown here is derived from an EMBL/GenBank/DDBJ whole genome shotgun (WGS) entry which is preliminary data.</text>
</comment>
<dbReference type="Pfam" id="PF00480">
    <property type="entry name" value="ROK"/>
    <property type="match status" value="1"/>
</dbReference>
<evidence type="ECO:0000313" key="3">
    <source>
        <dbReference type="Proteomes" id="UP000282028"/>
    </source>
</evidence>
<dbReference type="Proteomes" id="UP000282028">
    <property type="component" value="Unassembled WGS sequence"/>
</dbReference>
<proteinExistence type="inferred from homology"/>
<comment type="similarity">
    <text evidence="1">Belongs to the ROK (NagC/XylR) family.</text>
</comment>
<protein>
    <submittedName>
        <fullName evidence="2">ROK family protein</fullName>
    </submittedName>
</protein>
<keyword evidence="3" id="KW-1185">Reference proteome</keyword>
<dbReference type="AlphaFoldDB" id="A0A3M8BV93"/>
<dbReference type="SUPFAM" id="SSF53067">
    <property type="entry name" value="Actin-like ATPase domain"/>
    <property type="match status" value="1"/>
</dbReference>
<gene>
    <name evidence="2" type="ORF">EDM52_22895</name>
</gene>
<sequence length="330" mass="34396">MRHVIGLDVGGTTMKGAVMDETGRILDTAVRETGRVGSLEPLLIRMADLVGELRASSAVSIEAVGVGFPGPFDGKKGVSIHSPNLNLHQLDVRTPLATLIGLPLAMENDLRTAAWGEAVFGAGKGLRHLAFISMGTGIGLGSIVHGQLLRGGGGLSGELGHITVPGQTVVCNCGKQGCVETVASATGIVRIARERLTQAMHAIPDEAKMLPLWQRVSGDPQKITAWDVAEAAQLGDPIATAVWREVGEVTGWAISVVLNLFNPQLVVIGGGVSQAGEWLLAPVRESVRKHVMQAGHEKTRIVQSALGADAGMIGAGALALYSKNSLSIRS</sequence>
<organism evidence="2 3">
    <name type="scientific">Brevibacillus invocatus</name>
    <dbReference type="NCBI Taxonomy" id="173959"/>
    <lineage>
        <taxon>Bacteria</taxon>
        <taxon>Bacillati</taxon>
        <taxon>Bacillota</taxon>
        <taxon>Bacilli</taxon>
        <taxon>Bacillales</taxon>
        <taxon>Paenibacillaceae</taxon>
        <taxon>Brevibacillus</taxon>
    </lineage>
</organism>
<dbReference type="InterPro" id="IPR043129">
    <property type="entry name" value="ATPase_NBD"/>
</dbReference>
<reference evidence="2 3" key="1">
    <citation type="submission" date="2018-10" db="EMBL/GenBank/DDBJ databases">
        <title>Phylogenomics of Brevibacillus.</title>
        <authorList>
            <person name="Dunlap C."/>
        </authorList>
    </citation>
    <scope>NUCLEOTIDE SEQUENCE [LARGE SCALE GENOMIC DNA]</scope>
    <source>
        <strain evidence="2 3">JCM 12215</strain>
    </source>
</reference>
<dbReference type="Gene3D" id="3.30.420.40">
    <property type="match status" value="2"/>
</dbReference>
<dbReference type="EMBL" id="RHHR01000054">
    <property type="protein sequence ID" value="RNB67253.1"/>
    <property type="molecule type" value="Genomic_DNA"/>
</dbReference>
<evidence type="ECO:0000313" key="2">
    <source>
        <dbReference type="EMBL" id="RNB67253.1"/>
    </source>
</evidence>
<dbReference type="PANTHER" id="PTHR18964:SF149">
    <property type="entry name" value="BIFUNCTIONAL UDP-N-ACETYLGLUCOSAMINE 2-EPIMERASE_N-ACETYLMANNOSAMINE KINASE"/>
    <property type="match status" value="1"/>
</dbReference>
<dbReference type="OrthoDB" id="9810372at2"/>
<name>A0A3M8BV93_9BACL</name>
<dbReference type="RefSeq" id="WP_122911221.1">
    <property type="nucleotide sequence ID" value="NZ_CBCSBE010000036.1"/>
</dbReference>
<dbReference type="PANTHER" id="PTHR18964">
    <property type="entry name" value="ROK (REPRESSOR, ORF, KINASE) FAMILY"/>
    <property type="match status" value="1"/>
</dbReference>